<accession>A0ABX7MPD1</accession>
<organism evidence="4 5">
    <name type="scientific">Marinobacter salinisoli</name>
    <dbReference type="NCBI Taxonomy" id="2769486"/>
    <lineage>
        <taxon>Bacteria</taxon>
        <taxon>Pseudomonadati</taxon>
        <taxon>Pseudomonadota</taxon>
        <taxon>Gammaproteobacteria</taxon>
        <taxon>Pseudomonadales</taxon>
        <taxon>Marinobacteraceae</taxon>
        <taxon>Marinobacter</taxon>
    </lineage>
</organism>
<keyword evidence="5" id="KW-1185">Reference proteome</keyword>
<dbReference type="RefSeq" id="WP_206643372.1">
    <property type="nucleotide sequence ID" value="NZ_CP071247.1"/>
</dbReference>
<sequence>MNQVLRTALLAALITSTLSAAPAASAQEQFREDLHYVGLMGTLFNHRSVLERVPVEGGGRTSQYQEGWGSGVTLVAGDHLSDLFHVEFRLGGGFKDADIGSTGASLAIDYFASWYIGLHYPLGEAANVYGQFGFSYIAGDADLPNEDAMNAFPQLQKEFPESAFSMSWVAGLDYEVVDNVYVVLEGGNLFEDTLTEVNTFQFSSGVRYEF</sequence>
<evidence type="ECO:0000259" key="3">
    <source>
        <dbReference type="Pfam" id="PF13505"/>
    </source>
</evidence>
<dbReference type="Pfam" id="PF13505">
    <property type="entry name" value="OMP_b-brl"/>
    <property type="match status" value="1"/>
</dbReference>
<dbReference type="SUPFAM" id="SSF56925">
    <property type="entry name" value="OMPA-like"/>
    <property type="match status" value="1"/>
</dbReference>
<evidence type="ECO:0000313" key="4">
    <source>
        <dbReference type="EMBL" id="QSP94150.1"/>
    </source>
</evidence>
<reference evidence="4 5" key="1">
    <citation type="submission" date="2021-03" db="EMBL/GenBank/DDBJ databases">
        <title>Genome sequencing of Marinobacter sp. LPB0319.</title>
        <authorList>
            <person name="Kim J."/>
        </authorList>
    </citation>
    <scope>NUCLEOTIDE SEQUENCE [LARGE SCALE GENOMIC DNA]</scope>
    <source>
        <strain evidence="4 5">LPB0319</strain>
    </source>
</reference>
<protein>
    <submittedName>
        <fullName evidence="4">Porin family protein</fullName>
    </submittedName>
</protein>
<gene>
    <name evidence="4" type="ORF">LPB19_13265</name>
</gene>
<dbReference type="Proteomes" id="UP000663555">
    <property type="component" value="Chromosome"/>
</dbReference>
<dbReference type="EMBL" id="CP071247">
    <property type="protein sequence ID" value="QSP94150.1"/>
    <property type="molecule type" value="Genomic_DNA"/>
</dbReference>
<feature type="chain" id="PRO_5046759074" evidence="2">
    <location>
        <begin position="21"/>
        <end position="210"/>
    </location>
</feature>
<proteinExistence type="predicted"/>
<name>A0ABX7MPD1_9GAMM</name>
<evidence type="ECO:0000313" key="5">
    <source>
        <dbReference type="Proteomes" id="UP000663555"/>
    </source>
</evidence>
<evidence type="ECO:0000256" key="2">
    <source>
        <dbReference type="SAM" id="SignalP"/>
    </source>
</evidence>
<feature type="domain" description="Outer membrane protein beta-barrel" evidence="3">
    <location>
        <begin position="13"/>
        <end position="210"/>
    </location>
</feature>
<dbReference type="InterPro" id="IPR027385">
    <property type="entry name" value="Beta-barrel_OMP"/>
</dbReference>
<feature type="signal peptide" evidence="2">
    <location>
        <begin position="1"/>
        <end position="20"/>
    </location>
</feature>
<evidence type="ECO:0000256" key="1">
    <source>
        <dbReference type="ARBA" id="ARBA00022729"/>
    </source>
</evidence>
<dbReference type="InterPro" id="IPR011250">
    <property type="entry name" value="OMP/PagP_B-barrel"/>
</dbReference>
<keyword evidence="1 2" id="KW-0732">Signal</keyword>